<evidence type="ECO:0000313" key="1">
    <source>
        <dbReference type="EMBL" id="AVX06123.1"/>
    </source>
</evidence>
<accession>A0A2R4MJG4</accession>
<keyword evidence="2" id="KW-1185">Reference proteome</keyword>
<proteinExistence type="predicted"/>
<dbReference type="InterPro" id="IPR009251">
    <property type="entry name" value="A-2_3-sialyltransferase"/>
</dbReference>
<dbReference type="InterPro" id="IPR036715">
    <property type="entry name" value="A-2_3-sialylTrfase_sf"/>
</dbReference>
<name>A0A2R4MJG4_9HYPH</name>
<protein>
    <submittedName>
        <fullName evidence="1">Uncharacterized protein</fullName>
    </submittedName>
</protein>
<dbReference type="SUPFAM" id="SSF102414">
    <property type="entry name" value="Alpha-2,3/8-sialyltransferase CstII"/>
    <property type="match status" value="1"/>
</dbReference>
<reference evidence="1 2" key="1">
    <citation type="submission" date="2017-05" db="EMBL/GenBank/DDBJ databases">
        <title>Genome Analysis of Maritalea myrionectae HL2708#5.</title>
        <authorList>
            <consortium name="Cotde Inc.-PKNU"/>
            <person name="Jang D."/>
            <person name="Oh H.-M."/>
        </authorList>
    </citation>
    <scope>NUCLEOTIDE SEQUENCE [LARGE SCALE GENOMIC DNA]</scope>
    <source>
        <strain evidence="1 2">HL2708#5</strain>
        <plasmid evidence="2">phl2708y3</plasmid>
    </source>
</reference>
<evidence type="ECO:0000313" key="2">
    <source>
        <dbReference type="Proteomes" id="UP000258927"/>
    </source>
</evidence>
<gene>
    <name evidence="1" type="ORF">MXMO3_03620</name>
</gene>
<dbReference type="Proteomes" id="UP000258927">
    <property type="component" value="Plasmid pHL2708Y3"/>
</dbReference>
<dbReference type="AlphaFoldDB" id="A0A2R4MJG4"/>
<sequence length="263" mass="29833">MILAFDAFVIAGNGPSIKYIKAGQVLASDFMVRTNNFFFETKYYLGRRVDLAFMGGDPRVAPYMFSTLAECKDEYQIKSWSSHRDKVVQTGMIHFTYGYTPMLYKDRHIKALVNSLSEKYGKTLTTGAYAAIMAHAKGGKYLILAGIDLYAGKDRYSFRPGSNHEALLGKGLAKKGFDTRLHCKELELEFFEEFNKRDDVELMCIDQSSLLGSIIPIAPPRQGSLPVVDLRTPPKDWINAKGYIPMSALRFYRKARAGWKRYE</sequence>
<dbReference type="EMBL" id="CP021332">
    <property type="protein sequence ID" value="AVX06123.1"/>
    <property type="molecule type" value="Genomic_DNA"/>
</dbReference>
<dbReference type="Gene3D" id="3.90.1480.10">
    <property type="entry name" value="Alpha-2,3-sialyltransferase"/>
    <property type="match status" value="1"/>
</dbReference>
<dbReference type="KEGG" id="mmyr:MXMO3_03620"/>
<dbReference type="Pfam" id="PF06002">
    <property type="entry name" value="CST-I"/>
    <property type="match status" value="1"/>
</dbReference>
<geneLocation type="plasmid" evidence="2">
    <name>phl2708y3</name>
</geneLocation>
<keyword evidence="1" id="KW-0614">Plasmid</keyword>
<organism evidence="1 2">
    <name type="scientific">Maritalea myrionectae</name>
    <dbReference type="NCBI Taxonomy" id="454601"/>
    <lineage>
        <taxon>Bacteria</taxon>
        <taxon>Pseudomonadati</taxon>
        <taxon>Pseudomonadota</taxon>
        <taxon>Alphaproteobacteria</taxon>
        <taxon>Hyphomicrobiales</taxon>
        <taxon>Devosiaceae</taxon>
        <taxon>Maritalea</taxon>
    </lineage>
</organism>